<dbReference type="RefSeq" id="WP_085559440.1">
    <property type="nucleotide sequence ID" value="NZ_FOAH01000034.1"/>
</dbReference>
<dbReference type="SUPFAM" id="SSF89360">
    <property type="entry name" value="HesB-like domain"/>
    <property type="match status" value="1"/>
</dbReference>
<keyword evidence="3" id="KW-1185">Reference proteome</keyword>
<dbReference type="STRING" id="1073423.SAMN04488700_1261"/>
<evidence type="ECO:0000259" key="1">
    <source>
        <dbReference type="Pfam" id="PF01521"/>
    </source>
</evidence>
<organism evidence="2 3">
    <name type="scientific">Carnobacterium iners</name>
    <dbReference type="NCBI Taxonomy" id="1073423"/>
    <lineage>
        <taxon>Bacteria</taxon>
        <taxon>Bacillati</taxon>
        <taxon>Bacillota</taxon>
        <taxon>Bacilli</taxon>
        <taxon>Lactobacillales</taxon>
        <taxon>Carnobacteriaceae</taxon>
        <taxon>Carnobacterium</taxon>
    </lineage>
</organism>
<evidence type="ECO:0000313" key="2">
    <source>
        <dbReference type="EMBL" id="SMH31387.1"/>
    </source>
</evidence>
<sequence length="125" mass="13856">MFLTLTKTAQERISLAKKLATGNLILYYESNIGCVCGNSGLFTLKITQKEDPEVDSFISTTIGDLPVQGWSLDFLDNDLKLDFDQKKSALILRGESGLINANVLLINDSGLSVFTLHSYKKEENH</sequence>
<dbReference type="Gene3D" id="2.60.300.12">
    <property type="entry name" value="HesB-like domain"/>
    <property type="match status" value="1"/>
</dbReference>
<protein>
    <submittedName>
        <fullName evidence="2">Uncharacterized protein YqkB</fullName>
    </submittedName>
</protein>
<evidence type="ECO:0000313" key="3">
    <source>
        <dbReference type="Proteomes" id="UP000193435"/>
    </source>
</evidence>
<feature type="domain" description="Core" evidence="1">
    <location>
        <begin position="1"/>
        <end position="106"/>
    </location>
</feature>
<proteinExistence type="predicted"/>
<dbReference type="InterPro" id="IPR000361">
    <property type="entry name" value="ATAP_core_dom"/>
</dbReference>
<gene>
    <name evidence="2" type="ORF">SAMN04488700_1261</name>
</gene>
<dbReference type="InterPro" id="IPR035903">
    <property type="entry name" value="HesB-like_dom_sf"/>
</dbReference>
<reference evidence="2 3" key="1">
    <citation type="submission" date="2017-04" db="EMBL/GenBank/DDBJ databases">
        <authorList>
            <person name="Afonso C.L."/>
            <person name="Miller P.J."/>
            <person name="Scott M.A."/>
            <person name="Spackman E."/>
            <person name="Goraichik I."/>
            <person name="Dimitrov K.M."/>
            <person name="Suarez D.L."/>
            <person name="Swayne D.E."/>
        </authorList>
    </citation>
    <scope>NUCLEOTIDE SEQUENCE [LARGE SCALE GENOMIC DNA]</scope>
    <source>
        <strain evidence="2 3">LMG26642</strain>
    </source>
</reference>
<dbReference type="AlphaFoldDB" id="A0A1X7N2F5"/>
<name>A0A1X7N2F5_9LACT</name>
<dbReference type="Proteomes" id="UP000193435">
    <property type="component" value="Unassembled WGS sequence"/>
</dbReference>
<accession>A0A1X7N2F5</accession>
<dbReference type="OrthoDB" id="2361502at2"/>
<dbReference type="Pfam" id="PF01521">
    <property type="entry name" value="Fe-S_biosyn"/>
    <property type="match status" value="1"/>
</dbReference>
<dbReference type="EMBL" id="FXBJ01000002">
    <property type="protein sequence ID" value="SMH31387.1"/>
    <property type="molecule type" value="Genomic_DNA"/>
</dbReference>